<dbReference type="AlphaFoldDB" id="A0A383B0J0"/>
<dbReference type="Gene3D" id="3.40.50.300">
    <property type="entry name" value="P-loop containing nucleotide triphosphate hydrolases"/>
    <property type="match status" value="1"/>
</dbReference>
<comment type="similarity">
    <text evidence="1">Belongs to the ABC transporter superfamily.</text>
</comment>
<sequence length="151" mass="16078">MTVGTGEIVVMIGPNGAGKSTAMKSIFGLIKISGGQVLFNNIDLTGKAPEKIVATGISYVPQTQNIFVTLSVKENLEMGAFILKSDISHRLTRVYDMFPALKEKQKQSAGTLSGGQRQMVAIGKAMMLDPELLLLDEPTAGLSPALQNDVL</sequence>
<dbReference type="GO" id="GO:0015807">
    <property type="term" value="P:L-amino acid transport"/>
    <property type="evidence" value="ECO:0007669"/>
    <property type="project" value="TreeGrafter"/>
</dbReference>
<dbReference type="GO" id="GO:0005524">
    <property type="term" value="F:ATP binding"/>
    <property type="evidence" value="ECO:0007669"/>
    <property type="project" value="InterPro"/>
</dbReference>
<dbReference type="InterPro" id="IPR017871">
    <property type="entry name" value="ABC_transporter-like_CS"/>
</dbReference>
<evidence type="ECO:0000256" key="3">
    <source>
        <dbReference type="ARBA" id="ARBA00022970"/>
    </source>
</evidence>
<name>A0A383B0J0_9ZZZZ</name>
<proteinExistence type="inferred from homology"/>
<reference evidence="5" key="1">
    <citation type="submission" date="2018-05" db="EMBL/GenBank/DDBJ databases">
        <authorList>
            <person name="Lanie J.A."/>
            <person name="Ng W.-L."/>
            <person name="Kazmierczak K.M."/>
            <person name="Andrzejewski T.M."/>
            <person name="Davidsen T.M."/>
            <person name="Wayne K.J."/>
            <person name="Tettelin H."/>
            <person name="Glass J.I."/>
            <person name="Rusch D."/>
            <person name="Podicherti R."/>
            <person name="Tsui H.-C.T."/>
            <person name="Winkler M.E."/>
        </authorList>
    </citation>
    <scope>NUCLEOTIDE SEQUENCE</scope>
</reference>
<dbReference type="PROSITE" id="PS00211">
    <property type="entry name" value="ABC_TRANSPORTER_1"/>
    <property type="match status" value="1"/>
</dbReference>
<dbReference type="GO" id="GO:0016887">
    <property type="term" value="F:ATP hydrolysis activity"/>
    <property type="evidence" value="ECO:0007669"/>
    <property type="project" value="InterPro"/>
</dbReference>
<dbReference type="Pfam" id="PF00005">
    <property type="entry name" value="ABC_tran"/>
    <property type="match status" value="1"/>
</dbReference>
<feature type="domain" description="ABC transporter" evidence="4">
    <location>
        <begin position="1"/>
        <end position="140"/>
    </location>
</feature>
<dbReference type="InterPro" id="IPR027417">
    <property type="entry name" value="P-loop_NTPase"/>
</dbReference>
<dbReference type="PANTHER" id="PTHR43820">
    <property type="entry name" value="HIGH-AFFINITY BRANCHED-CHAIN AMINO ACID TRANSPORT ATP-BINDING PROTEIN LIVF"/>
    <property type="match status" value="1"/>
</dbReference>
<dbReference type="InterPro" id="IPR003439">
    <property type="entry name" value="ABC_transporter-like_ATP-bd"/>
</dbReference>
<keyword evidence="3" id="KW-0029">Amino-acid transport</keyword>
<dbReference type="EMBL" id="UINC01196406">
    <property type="protein sequence ID" value="SVE13401.1"/>
    <property type="molecule type" value="Genomic_DNA"/>
</dbReference>
<evidence type="ECO:0000256" key="1">
    <source>
        <dbReference type="ARBA" id="ARBA00005417"/>
    </source>
</evidence>
<keyword evidence="2" id="KW-0813">Transport</keyword>
<dbReference type="InterPro" id="IPR052156">
    <property type="entry name" value="BCAA_Transport_ATP-bd_LivF"/>
</dbReference>
<gene>
    <name evidence="5" type="ORF">METZ01_LOCUS466255</name>
</gene>
<dbReference type="GO" id="GO:0015658">
    <property type="term" value="F:branched-chain amino acid transmembrane transporter activity"/>
    <property type="evidence" value="ECO:0007669"/>
    <property type="project" value="TreeGrafter"/>
</dbReference>
<dbReference type="PANTHER" id="PTHR43820:SF4">
    <property type="entry name" value="HIGH-AFFINITY BRANCHED-CHAIN AMINO ACID TRANSPORT ATP-BINDING PROTEIN LIVF"/>
    <property type="match status" value="1"/>
</dbReference>
<evidence type="ECO:0000313" key="5">
    <source>
        <dbReference type="EMBL" id="SVE13401.1"/>
    </source>
</evidence>
<dbReference type="SUPFAM" id="SSF52540">
    <property type="entry name" value="P-loop containing nucleoside triphosphate hydrolases"/>
    <property type="match status" value="1"/>
</dbReference>
<evidence type="ECO:0000256" key="2">
    <source>
        <dbReference type="ARBA" id="ARBA00022448"/>
    </source>
</evidence>
<organism evidence="5">
    <name type="scientific">marine metagenome</name>
    <dbReference type="NCBI Taxonomy" id="408172"/>
    <lineage>
        <taxon>unclassified sequences</taxon>
        <taxon>metagenomes</taxon>
        <taxon>ecological metagenomes</taxon>
    </lineage>
</organism>
<accession>A0A383B0J0</accession>
<protein>
    <recommendedName>
        <fullName evidence="4">ABC transporter domain-containing protein</fullName>
    </recommendedName>
</protein>
<feature type="non-terminal residue" evidence="5">
    <location>
        <position position="151"/>
    </location>
</feature>
<evidence type="ECO:0000259" key="4">
    <source>
        <dbReference type="Pfam" id="PF00005"/>
    </source>
</evidence>